<dbReference type="InterPro" id="IPR025506">
    <property type="entry name" value="Abi_alpha"/>
</dbReference>
<feature type="region of interest" description="Disordered" evidence="1">
    <location>
        <begin position="131"/>
        <end position="166"/>
    </location>
</feature>
<dbReference type="RefSeq" id="WP_179614568.1">
    <property type="nucleotide sequence ID" value="NZ_JACCBE010000001.1"/>
</dbReference>
<name>A0A7Y9EZD9_9ACTN</name>
<dbReference type="Pfam" id="PF14337">
    <property type="entry name" value="Abi_alpha"/>
    <property type="match status" value="1"/>
</dbReference>
<accession>A0A7Y9EZD9</accession>
<evidence type="ECO:0000256" key="1">
    <source>
        <dbReference type="SAM" id="MobiDB-lite"/>
    </source>
</evidence>
<reference evidence="2 3" key="1">
    <citation type="submission" date="2020-07" db="EMBL/GenBank/DDBJ databases">
        <title>Sequencing the genomes of 1000 actinobacteria strains.</title>
        <authorList>
            <person name="Klenk H.-P."/>
        </authorList>
    </citation>
    <scope>NUCLEOTIDE SEQUENCE [LARGE SCALE GENOMIC DNA]</scope>
    <source>
        <strain evidence="2 3">DSM 18965</strain>
    </source>
</reference>
<feature type="compositionally biased region" description="Basic and acidic residues" evidence="1">
    <location>
        <begin position="37"/>
        <end position="46"/>
    </location>
</feature>
<feature type="compositionally biased region" description="Basic and acidic residues" evidence="1">
    <location>
        <begin position="139"/>
        <end position="166"/>
    </location>
</feature>
<feature type="region of interest" description="Disordered" evidence="1">
    <location>
        <begin position="1"/>
        <end position="46"/>
    </location>
</feature>
<dbReference type="Gene3D" id="3.30.110.190">
    <property type="match status" value="1"/>
</dbReference>
<sequence>MTDLHDEVAPPAGAPLPQPAESEAPEPLLDDLPADGVDPRAHPSAHDRLAPAVEALPGLARVAASAAWHTTGWGVRQSLRNTARLARAVTDRDEAAALAHEATEAVQVVSDLARSVSAGIPVSSALVRAGETLGSFSEPPERRARRHDEDAPPRTDPRRPSLRERGAELLERSRDVWSERDGHPAYERMLGELAPDEARVLLLLLEHGPQPSVDVRTGGPIGMVSSQLIAPGLTMIGARAGCRYVDQVPAYLNNLFRLGLVWFSREPLRDPMDYQVLEAQPDVLEACHTVKFAKVVRRSIHLTPFGEDFCRTCLVDEVTAERSFPEHQAPPEAESGEPSKHGGTAD</sequence>
<dbReference type="Proteomes" id="UP000516957">
    <property type="component" value="Unassembled WGS sequence"/>
</dbReference>
<feature type="region of interest" description="Disordered" evidence="1">
    <location>
        <begin position="322"/>
        <end position="346"/>
    </location>
</feature>
<proteinExistence type="predicted"/>
<dbReference type="EMBL" id="JACCBE010000001">
    <property type="protein sequence ID" value="NYD56703.1"/>
    <property type="molecule type" value="Genomic_DNA"/>
</dbReference>
<organism evidence="2 3">
    <name type="scientific">Nocardioides marinisabuli</name>
    <dbReference type="NCBI Taxonomy" id="419476"/>
    <lineage>
        <taxon>Bacteria</taxon>
        <taxon>Bacillati</taxon>
        <taxon>Actinomycetota</taxon>
        <taxon>Actinomycetes</taxon>
        <taxon>Propionibacteriales</taxon>
        <taxon>Nocardioidaceae</taxon>
        <taxon>Nocardioides</taxon>
    </lineage>
</organism>
<protein>
    <recommendedName>
        <fullName evidence="4">DUF4393 domain-containing protein</fullName>
    </recommendedName>
</protein>
<dbReference type="AlphaFoldDB" id="A0A7Y9EZD9"/>
<evidence type="ECO:0000313" key="3">
    <source>
        <dbReference type="Proteomes" id="UP000516957"/>
    </source>
</evidence>
<evidence type="ECO:0008006" key="4">
    <source>
        <dbReference type="Google" id="ProtNLM"/>
    </source>
</evidence>
<keyword evidence="3" id="KW-1185">Reference proteome</keyword>
<gene>
    <name evidence="2" type="ORF">BKA08_000941</name>
</gene>
<comment type="caution">
    <text evidence="2">The sequence shown here is derived from an EMBL/GenBank/DDBJ whole genome shotgun (WGS) entry which is preliminary data.</text>
</comment>
<evidence type="ECO:0000313" key="2">
    <source>
        <dbReference type="EMBL" id="NYD56703.1"/>
    </source>
</evidence>